<evidence type="ECO:0000313" key="2">
    <source>
        <dbReference type="Proteomes" id="UP001186974"/>
    </source>
</evidence>
<comment type="caution">
    <text evidence="1">The sequence shown here is derived from an EMBL/GenBank/DDBJ whole genome shotgun (WGS) entry which is preliminary data.</text>
</comment>
<gene>
    <name evidence="1" type="ORF">LTS18_011144</name>
</gene>
<reference evidence="1" key="1">
    <citation type="submission" date="2024-09" db="EMBL/GenBank/DDBJ databases">
        <title>Black Yeasts Isolated from many extreme environments.</title>
        <authorList>
            <person name="Coleine C."/>
            <person name="Stajich J.E."/>
            <person name="Selbmann L."/>
        </authorList>
    </citation>
    <scope>NUCLEOTIDE SEQUENCE</scope>
    <source>
        <strain evidence="1">CCFEE 5737</strain>
    </source>
</reference>
<dbReference type="Proteomes" id="UP001186974">
    <property type="component" value="Unassembled WGS sequence"/>
</dbReference>
<evidence type="ECO:0000313" key="1">
    <source>
        <dbReference type="EMBL" id="KAK3063987.1"/>
    </source>
</evidence>
<protein>
    <submittedName>
        <fullName evidence="1">Uncharacterized protein</fullName>
    </submittedName>
</protein>
<sequence>MIGQQHTANSSTSSAWVFLLLSSEAIITSRTNPYFIIGGSQPAASTVGTPTSSSSMPTLPTIHIPTWTTPLILVLILNFLLPHTSLLGHLCGCALGYLWGLGYVRFLAPPVKVLRWVEEKGNLLRRVPHWVSVDKTTYGRYGVLPTANERVVSGEVGAGPFAGQGVRLGA</sequence>
<accession>A0ACC3D9H7</accession>
<dbReference type="EMBL" id="JAWDJW010006652">
    <property type="protein sequence ID" value="KAK3063987.1"/>
    <property type="molecule type" value="Genomic_DNA"/>
</dbReference>
<keyword evidence="2" id="KW-1185">Reference proteome</keyword>
<proteinExistence type="predicted"/>
<organism evidence="1 2">
    <name type="scientific">Coniosporium uncinatum</name>
    <dbReference type="NCBI Taxonomy" id="93489"/>
    <lineage>
        <taxon>Eukaryota</taxon>
        <taxon>Fungi</taxon>
        <taxon>Dikarya</taxon>
        <taxon>Ascomycota</taxon>
        <taxon>Pezizomycotina</taxon>
        <taxon>Dothideomycetes</taxon>
        <taxon>Dothideomycetes incertae sedis</taxon>
        <taxon>Coniosporium</taxon>
    </lineage>
</organism>
<name>A0ACC3D9H7_9PEZI</name>